<feature type="region of interest" description="Disordered" evidence="3">
    <location>
        <begin position="247"/>
        <end position="272"/>
    </location>
</feature>
<dbReference type="PANTHER" id="PTHR12842:SF6">
    <property type="entry name" value="FI01459P"/>
    <property type="match status" value="1"/>
</dbReference>
<evidence type="ECO:0000313" key="5">
    <source>
        <dbReference type="RefSeq" id="XP_011297603.1"/>
    </source>
</evidence>
<dbReference type="RefSeq" id="XP_011297603.1">
    <property type="nucleotide sequence ID" value="XM_011299301.1"/>
</dbReference>
<accession>A0A9R1SV07</accession>
<evidence type="ECO:0000256" key="3">
    <source>
        <dbReference type="SAM" id="MobiDB-lite"/>
    </source>
</evidence>
<dbReference type="PANTHER" id="PTHR12842">
    <property type="entry name" value="FI01459P"/>
    <property type="match status" value="1"/>
</dbReference>
<organism evidence="4 5">
    <name type="scientific">Fopius arisanus</name>
    <dbReference type="NCBI Taxonomy" id="64838"/>
    <lineage>
        <taxon>Eukaryota</taxon>
        <taxon>Metazoa</taxon>
        <taxon>Ecdysozoa</taxon>
        <taxon>Arthropoda</taxon>
        <taxon>Hexapoda</taxon>
        <taxon>Insecta</taxon>
        <taxon>Pterygota</taxon>
        <taxon>Neoptera</taxon>
        <taxon>Endopterygota</taxon>
        <taxon>Hymenoptera</taxon>
        <taxon>Apocrita</taxon>
        <taxon>Ichneumonoidea</taxon>
        <taxon>Braconidae</taxon>
        <taxon>Opiinae</taxon>
        <taxon>Fopius</taxon>
    </lineage>
</organism>
<comment type="similarity">
    <text evidence="1">Belongs to the FAM114 family.</text>
</comment>
<feature type="compositionally biased region" description="Basic and acidic residues" evidence="3">
    <location>
        <begin position="199"/>
        <end position="208"/>
    </location>
</feature>
<feature type="compositionally biased region" description="Basic and acidic residues" evidence="3">
    <location>
        <begin position="79"/>
        <end position="95"/>
    </location>
</feature>
<dbReference type="AlphaFoldDB" id="A0A9R1SV07"/>
<proteinExistence type="inferred from homology"/>
<keyword evidence="2" id="KW-0597">Phosphoprotein</keyword>
<dbReference type="KEGG" id="fas:105263234"/>
<gene>
    <name evidence="5" type="primary">LOC105263234</name>
</gene>
<dbReference type="InterPro" id="IPR007998">
    <property type="entry name" value="DUF719"/>
</dbReference>
<feature type="region of interest" description="Disordered" evidence="3">
    <location>
        <begin position="1"/>
        <end position="216"/>
    </location>
</feature>
<dbReference type="Proteomes" id="UP000694866">
    <property type="component" value="Unplaced"/>
</dbReference>
<dbReference type="Pfam" id="PF05334">
    <property type="entry name" value="DUF719"/>
    <property type="match status" value="1"/>
</dbReference>
<dbReference type="OrthoDB" id="5597648at2759"/>
<sequence>MATSDSDDFESADEEIEFRENSRPSKPQNTSKSFNSVVDSDSDDEQCVSDSENKSWDSNMASEQFIPETAVQGGTNLSEELRESENSKKTREKGLHPPKNAEINESTGSSRVSTCLTSDEAGGTDKIENSDQKGNSLLGKKKESVNEGVVELVSGVENLSVEKGSKDVSSRRHQRPERQRKEKITKPMGLGAKKLGVKVFEEKPRPPPEDIFTPEDIKRRAIEAGKEPPIIQECWEVDDDEATKILEEESQGRNNWVKKSKDSPEFDDVPEELKSNKSFKEIFQGSVGGGVDGWETFGDEEVTKVEDKADAKAVLEKLVDVSEESGGWGSWGSWGSSLLNTASVGVSTLTNHVSQGLSMLEESMGVPDSEEIAASAEVDEIKEEKPSTPEGSQFQSGFGLGSWISGVSSITRLVETTGTKVITGGLGTLETIGKKTMEVLQEGDPGLKKKRAFFKNEVEKPILSQILREAKEKAESSEKTIENNQIIKTFEILFDDAQGLVHLEALEMLSKQMSIKIEHKLVTLDSDEMMSVQETLDEVKELCDLGEEDEDDAEENSVETLKSACTDLGVSIHYGGLNEIWEETRKYLTDVSTPGSSITDKEVFQNAISTLARLTAYSVERFHKTAELLLVKERRSTVTEADALVQLTKILSGQISTAASSFSKCLNERNKNGEGKPKDTEDITTIFLEATNASSYIQDAFRLLIPILQVGAL</sequence>
<evidence type="ECO:0000256" key="2">
    <source>
        <dbReference type="ARBA" id="ARBA00022553"/>
    </source>
</evidence>
<evidence type="ECO:0000256" key="1">
    <source>
        <dbReference type="ARBA" id="ARBA00006903"/>
    </source>
</evidence>
<name>A0A9R1SV07_9HYME</name>
<feature type="compositionally biased region" description="Acidic residues" evidence="3">
    <location>
        <begin position="1"/>
        <end position="17"/>
    </location>
</feature>
<keyword evidence="4" id="KW-1185">Reference proteome</keyword>
<protein>
    <submittedName>
        <fullName evidence="5">Protein FAM114A2</fullName>
    </submittedName>
</protein>
<feature type="compositionally biased region" description="Polar residues" evidence="3">
    <location>
        <begin position="103"/>
        <end position="117"/>
    </location>
</feature>
<reference evidence="5" key="1">
    <citation type="submission" date="2025-08" db="UniProtKB">
        <authorList>
            <consortium name="RefSeq"/>
        </authorList>
    </citation>
    <scope>IDENTIFICATION</scope>
    <source>
        <strain evidence="5">USDA-PBARC FA_bdor</strain>
        <tissue evidence="5">Whole organism</tissue>
    </source>
</reference>
<feature type="compositionally biased region" description="Basic and acidic residues" evidence="3">
    <location>
        <begin position="163"/>
        <end position="185"/>
    </location>
</feature>
<dbReference type="GeneID" id="105263234"/>
<evidence type="ECO:0000313" key="4">
    <source>
        <dbReference type="Proteomes" id="UP000694866"/>
    </source>
</evidence>